<reference evidence="1" key="1">
    <citation type="submission" date="2020-09" db="EMBL/GenBank/DDBJ databases">
        <title>Genome-Enabled Discovery of Anthraquinone Biosynthesis in Senna tora.</title>
        <authorList>
            <person name="Kang S.-H."/>
            <person name="Pandey R.P."/>
            <person name="Lee C.-M."/>
            <person name="Sim J.-S."/>
            <person name="Jeong J.-T."/>
            <person name="Choi B.-S."/>
            <person name="Jung M."/>
            <person name="Ginzburg D."/>
            <person name="Zhao K."/>
            <person name="Won S.Y."/>
            <person name="Oh T.-J."/>
            <person name="Yu Y."/>
            <person name="Kim N.-H."/>
            <person name="Lee O.R."/>
            <person name="Lee T.-H."/>
            <person name="Bashyal P."/>
            <person name="Kim T.-S."/>
            <person name="Lee W.-H."/>
            <person name="Kawkins C."/>
            <person name="Kim C.-K."/>
            <person name="Kim J.S."/>
            <person name="Ahn B.O."/>
            <person name="Rhee S.Y."/>
            <person name="Sohng J.K."/>
        </authorList>
    </citation>
    <scope>NUCLEOTIDE SEQUENCE</scope>
    <source>
        <tissue evidence="1">Leaf</tissue>
    </source>
</reference>
<organism evidence="1 2">
    <name type="scientific">Senna tora</name>
    <dbReference type="NCBI Taxonomy" id="362788"/>
    <lineage>
        <taxon>Eukaryota</taxon>
        <taxon>Viridiplantae</taxon>
        <taxon>Streptophyta</taxon>
        <taxon>Embryophyta</taxon>
        <taxon>Tracheophyta</taxon>
        <taxon>Spermatophyta</taxon>
        <taxon>Magnoliopsida</taxon>
        <taxon>eudicotyledons</taxon>
        <taxon>Gunneridae</taxon>
        <taxon>Pentapetalae</taxon>
        <taxon>rosids</taxon>
        <taxon>fabids</taxon>
        <taxon>Fabales</taxon>
        <taxon>Fabaceae</taxon>
        <taxon>Caesalpinioideae</taxon>
        <taxon>Cassia clade</taxon>
        <taxon>Senna</taxon>
    </lineage>
</organism>
<protein>
    <submittedName>
        <fullName evidence="1">Uncharacterized protein</fullName>
    </submittedName>
</protein>
<gene>
    <name evidence="1" type="ORF">G2W53_028882</name>
</gene>
<evidence type="ECO:0000313" key="2">
    <source>
        <dbReference type="Proteomes" id="UP000634136"/>
    </source>
</evidence>
<name>A0A834T1V2_9FABA</name>
<sequence length="30" mass="3211">MVIIQAGPDHTTIADHRTGYAPTTTDNSLL</sequence>
<keyword evidence="2" id="KW-1185">Reference proteome</keyword>
<comment type="caution">
    <text evidence="1">The sequence shown here is derived from an EMBL/GenBank/DDBJ whole genome shotgun (WGS) entry which is preliminary data.</text>
</comment>
<dbReference type="AlphaFoldDB" id="A0A834T1V2"/>
<accession>A0A834T1V2</accession>
<dbReference type="Proteomes" id="UP000634136">
    <property type="component" value="Unassembled WGS sequence"/>
</dbReference>
<proteinExistence type="predicted"/>
<evidence type="ECO:0000313" key="1">
    <source>
        <dbReference type="EMBL" id="KAF7814913.1"/>
    </source>
</evidence>
<dbReference type="EMBL" id="JAAIUW010000009">
    <property type="protein sequence ID" value="KAF7814913.1"/>
    <property type="molecule type" value="Genomic_DNA"/>
</dbReference>